<dbReference type="EMBL" id="JAIWQS010000006">
    <property type="protein sequence ID" value="KAJ8761180.1"/>
    <property type="molecule type" value="Genomic_DNA"/>
</dbReference>
<protein>
    <submittedName>
        <fullName evidence="2">Uncharacterized protein</fullName>
    </submittedName>
</protein>
<sequence>MAVELCSDNSGISPRISFSHDLCLSDVVPIEPHPLPSNSSGSIEFDFCVRKSFDQDSSSADELFSDGKILPTEVKKKTGSARLVDPSSTLPQRGLHDDVSTSNEGSKTEMLKETSKTTTMDEPEEKQGSSRSFWRFKRSSSLNCGSSYSRSLCPLPLLSRSNSTGSAPSMKRAPLSKDNQSMNHKQHKQPFMKSLQSTASTSHQKPPLKKNYGAYGSGVRVNPVLNVPSGNLFGLGSIFSNGKDKNKKK</sequence>
<feature type="region of interest" description="Disordered" evidence="1">
    <location>
        <begin position="155"/>
        <end position="214"/>
    </location>
</feature>
<proteinExistence type="predicted"/>
<dbReference type="PANTHER" id="PTHR36757:SF1">
    <property type="entry name" value="GENOME ASSEMBLY, CHROMOSOME: A04"/>
    <property type="match status" value="1"/>
</dbReference>
<name>A0AAV8T4J9_9ROSI</name>
<dbReference type="AlphaFoldDB" id="A0AAV8T4J9"/>
<keyword evidence="3" id="KW-1185">Reference proteome</keyword>
<dbReference type="Proteomes" id="UP001159364">
    <property type="component" value="Linkage Group LG06"/>
</dbReference>
<evidence type="ECO:0000256" key="1">
    <source>
        <dbReference type="SAM" id="MobiDB-lite"/>
    </source>
</evidence>
<feature type="compositionally biased region" description="Basic and acidic residues" evidence="1">
    <location>
        <begin position="106"/>
        <end position="115"/>
    </location>
</feature>
<comment type="caution">
    <text evidence="2">The sequence shown here is derived from an EMBL/GenBank/DDBJ whole genome shotgun (WGS) entry which is preliminary data.</text>
</comment>
<accession>A0AAV8T4J9</accession>
<reference evidence="2 3" key="1">
    <citation type="submission" date="2021-09" db="EMBL/GenBank/DDBJ databases">
        <title>Genomic insights and catalytic innovation underlie evolution of tropane alkaloids biosynthesis.</title>
        <authorList>
            <person name="Wang Y.-J."/>
            <person name="Tian T."/>
            <person name="Huang J.-P."/>
            <person name="Huang S.-X."/>
        </authorList>
    </citation>
    <scope>NUCLEOTIDE SEQUENCE [LARGE SCALE GENOMIC DNA]</scope>
    <source>
        <strain evidence="2">KIB-2018</strain>
        <tissue evidence="2">Leaf</tissue>
    </source>
</reference>
<organism evidence="2 3">
    <name type="scientific">Erythroxylum novogranatense</name>
    <dbReference type="NCBI Taxonomy" id="1862640"/>
    <lineage>
        <taxon>Eukaryota</taxon>
        <taxon>Viridiplantae</taxon>
        <taxon>Streptophyta</taxon>
        <taxon>Embryophyta</taxon>
        <taxon>Tracheophyta</taxon>
        <taxon>Spermatophyta</taxon>
        <taxon>Magnoliopsida</taxon>
        <taxon>eudicotyledons</taxon>
        <taxon>Gunneridae</taxon>
        <taxon>Pentapetalae</taxon>
        <taxon>rosids</taxon>
        <taxon>fabids</taxon>
        <taxon>Malpighiales</taxon>
        <taxon>Erythroxylaceae</taxon>
        <taxon>Erythroxylum</taxon>
    </lineage>
</organism>
<evidence type="ECO:0000313" key="2">
    <source>
        <dbReference type="EMBL" id="KAJ8761180.1"/>
    </source>
</evidence>
<evidence type="ECO:0000313" key="3">
    <source>
        <dbReference type="Proteomes" id="UP001159364"/>
    </source>
</evidence>
<feature type="compositionally biased region" description="Polar residues" evidence="1">
    <location>
        <begin position="194"/>
        <end position="204"/>
    </location>
</feature>
<feature type="region of interest" description="Disordered" evidence="1">
    <location>
        <begin position="75"/>
        <end position="132"/>
    </location>
</feature>
<gene>
    <name evidence="2" type="ORF">K2173_001236</name>
</gene>
<dbReference type="PANTHER" id="PTHR36757">
    <property type="entry name" value="BNAANNG22500D PROTEIN"/>
    <property type="match status" value="1"/>
</dbReference>